<proteinExistence type="predicted"/>
<sequence>MFQKIEINILFYIRHNPPPIHIFNISKNSWKIELFLQTFWEERKRNKKLSKLIKKSNRSFLWISY</sequence>
<evidence type="ECO:0000313" key="2">
    <source>
        <dbReference type="Proteomes" id="UP000018745"/>
    </source>
</evidence>
<organism evidence="1 2">
    <name type="scientific">Mycoplasma ovis str. Michigan</name>
    <dbReference type="NCBI Taxonomy" id="1415773"/>
    <lineage>
        <taxon>Bacteria</taxon>
        <taxon>Bacillati</taxon>
        <taxon>Mycoplasmatota</taxon>
        <taxon>Mollicutes</taxon>
        <taxon>Mycoplasmataceae</taxon>
        <taxon>Mycoplasma</taxon>
    </lineage>
</organism>
<reference evidence="1 2" key="1">
    <citation type="journal article" date="2014" name="Genome Announc.">
        <title>Complete Genome Sequence of Mycoplasma ovis Strain Michigan, a Hemoplasma of Sheep with Two Distinct 16S rRNA Genes.</title>
        <authorList>
            <person name="Deshuillers P.L."/>
            <person name="Santos A.P."/>
            <person name="do Nascimento N.C."/>
            <person name="Hampel J.A."/>
            <person name="Bergin I.L."/>
            <person name="Dyson M.C."/>
            <person name="Messick J.B."/>
        </authorList>
    </citation>
    <scope>NUCLEOTIDE SEQUENCE [LARGE SCALE GENOMIC DNA]</scope>
    <source>
        <strain evidence="1 2">Michigan</strain>
    </source>
</reference>
<gene>
    <name evidence="1" type="ORF">OVS_02455</name>
</gene>
<dbReference type="Proteomes" id="UP000018745">
    <property type="component" value="Chromosome"/>
</dbReference>
<name>A0ABM5P1L5_9MOLU</name>
<dbReference type="EMBL" id="CP006935">
    <property type="protein sequence ID" value="AHC40330.1"/>
    <property type="molecule type" value="Genomic_DNA"/>
</dbReference>
<accession>A0ABM5P1L5</accession>
<evidence type="ECO:0000313" key="1">
    <source>
        <dbReference type="EMBL" id="AHC40330.1"/>
    </source>
</evidence>
<keyword evidence="2" id="KW-1185">Reference proteome</keyword>
<protein>
    <submittedName>
        <fullName evidence="1">Uncharacterized protein</fullName>
    </submittedName>
</protein>